<dbReference type="GeneID" id="92872068"/>
<proteinExistence type="predicted"/>
<dbReference type="OrthoDB" id="3622203at2"/>
<keyword evidence="1" id="KW-0472">Membrane</keyword>
<dbReference type="KEGG" id="amd:AMED_4342"/>
<dbReference type="Proteomes" id="UP000000328">
    <property type="component" value="Chromosome"/>
</dbReference>
<organism evidence="2 3">
    <name type="scientific">Amycolatopsis mediterranei (strain U-32)</name>
    <dbReference type="NCBI Taxonomy" id="749927"/>
    <lineage>
        <taxon>Bacteria</taxon>
        <taxon>Bacillati</taxon>
        <taxon>Actinomycetota</taxon>
        <taxon>Actinomycetes</taxon>
        <taxon>Pseudonocardiales</taxon>
        <taxon>Pseudonocardiaceae</taxon>
        <taxon>Amycolatopsis</taxon>
    </lineage>
</organism>
<dbReference type="RefSeq" id="WP_013226187.1">
    <property type="nucleotide sequence ID" value="NC_014318.1"/>
</dbReference>
<dbReference type="AlphaFoldDB" id="A0A0H3D544"/>
<dbReference type="InterPro" id="IPR001646">
    <property type="entry name" value="5peptide_repeat"/>
</dbReference>
<feature type="transmembrane region" description="Helical" evidence="1">
    <location>
        <begin position="6"/>
        <end position="26"/>
    </location>
</feature>
<keyword evidence="1" id="KW-1133">Transmembrane helix</keyword>
<dbReference type="eggNOG" id="COG1357">
    <property type="taxonomic scope" value="Bacteria"/>
</dbReference>
<evidence type="ECO:0000313" key="3">
    <source>
        <dbReference type="Proteomes" id="UP000000328"/>
    </source>
</evidence>
<evidence type="ECO:0000313" key="2">
    <source>
        <dbReference type="EMBL" id="ADJ46115.1"/>
    </source>
</evidence>
<dbReference type="EMBL" id="CP002000">
    <property type="protein sequence ID" value="ADJ46115.1"/>
    <property type="molecule type" value="Genomic_DNA"/>
</dbReference>
<accession>A0A0H3D544</accession>
<dbReference type="PATRIC" id="fig|749927.5.peg.4489"/>
<name>A0A0H3D544_AMYMU</name>
<protein>
    <recommendedName>
        <fullName evidence="4">Pentapeptide repeat-containing protein</fullName>
    </recommendedName>
</protein>
<dbReference type="Pfam" id="PF13576">
    <property type="entry name" value="Pentapeptide_3"/>
    <property type="match status" value="1"/>
</dbReference>
<evidence type="ECO:0008006" key="4">
    <source>
        <dbReference type="Google" id="ProtNLM"/>
    </source>
</evidence>
<gene>
    <name evidence="2" type="ordered locus">AMED_4342</name>
</gene>
<keyword evidence="1" id="KW-0812">Transmembrane</keyword>
<sequence>MATITPFAVLALIGAVAGSVAAWLLLRRDRYAEVVHPVTVRGAIDPVTERKIFADEREVRLAGVHEFAALADRDPALRQDFVDQFFVQLGYGWPESAAWQAKLWPVLRMRLRRESPEFWPGMDLHPKPMVLHEVDLRGCEVRNAFFSRVRFVGDARFDGAVFAGPVSFEGSCFARHVSFAGTRFGADADFERTTFTGTAAFPRITTHGQLWFDAARFSARTDFTGAAFSDDVSFDCAGFAGPVTFRDARCAADLLFGGARFSGHADFTGATAADFFLTGARARTDAHVRRTWPPGWVLGPPRPRKPGHWADLTRA</sequence>
<dbReference type="Gene3D" id="2.160.20.80">
    <property type="entry name" value="E3 ubiquitin-protein ligase SopA"/>
    <property type="match status" value="1"/>
</dbReference>
<reference evidence="2 3" key="1">
    <citation type="journal article" date="2010" name="Cell Res.">
        <title>Complete genome sequence of the rifamycin SV-producing Amycolatopsis mediterranei U32 revealed its genetic characteristics in phylogeny and metabolism.</title>
        <authorList>
            <person name="Zhao W."/>
            <person name="Zhong Y."/>
            <person name="Yuan H."/>
            <person name="Wang J."/>
            <person name="Zheng H."/>
            <person name="Wang Y."/>
            <person name="Cen X."/>
            <person name="Xu F."/>
            <person name="Bai J."/>
            <person name="Han X."/>
            <person name="Lu G."/>
            <person name="Zhu Y."/>
            <person name="Shao Z."/>
            <person name="Yan H."/>
            <person name="Li C."/>
            <person name="Peng N."/>
            <person name="Zhang Z."/>
            <person name="Zhang Y."/>
            <person name="Lin W."/>
            <person name="Fan Y."/>
            <person name="Qin Z."/>
            <person name="Hu Y."/>
            <person name="Zhu B."/>
            <person name="Wang S."/>
            <person name="Ding X."/>
            <person name="Zhao G.P."/>
        </authorList>
    </citation>
    <scope>NUCLEOTIDE SEQUENCE [LARGE SCALE GENOMIC DNA]</scope>
    <source>
        <strain evidence="3">U-32</strain>
    </source>
</reference>
<evidence type="ECO:0000256" key="1">
    <source>
        <dbReference type="SAM" id="Phobius"/>
    </source>
</evidence>
<dbReference type="HOGENOM" id="CLU_881768_0_0_11"/>